<gene>
    <name evidence="3" type="ORF">VCUG_02538</name>
</gene>
<dbReference type="Pfam" id="PF02037">
    <property type="entry name" value="SAP"/>
    <property type="match status" value="1"/>
</dbReference>
<dbReference type="PROSITE" id="PS50800">
    <property type="entry name" value="SAP"/>
    <property type="match status" value="1"/>
</dbReference>
<dbReference type="InterPro" id="IPR003034">
    <property type="entry name" value="SAP_dom"/>
</dbReference>
<evidence type="ECO:0000313" key="3">
    <source>
        <dbReference type="EMBL" id="ELA45982.1"/>
    </source>
</evidence>
<feature type="region of interest" description="Disordered" evidence="1">
    <location>
        <begin position="229"/>
        <end position="251"/>
    </location>
</feature>
<dbReference type="EMBL" id="GL877475">
    <property type="protein sequence ID" value="ELA45982.1"/>
    <property type="molecule type" value="Genomic_DNA"/>
</dbReference>
<dbReference type="HOGENOM" id="CLU_460919_0_0_1"/>
<dbReference type="InParanoid" id="L2GRI4"/>
<dbReference type="RefSeq" id="XP_008075545.1">
    <property type="nucleotide sequence ID" value="XM_008077354.1"/>
</dbReference>
<evidence type="ECO:0000313" key="4">
    <source>
        <dbReference type="Proteomes" id="UP000011081"/>
    </source>
</evidence>
<dbReference type="OMA" id="ECNSAEM"/>
<evidence type="ECO:0000259" key="2">
    <source>
        <dbReference type="PROSITE" id="PS50800"/>
    </source>
</evidence>
<dbReference type="OrthoDB" id="445357at2759"/>
<sequence length="602" mass="66042">MFCIQNNNTINKTVIVITLMNNKNDNIPQRGRPKKKISFFGANNNNLYAECNSAEMFGYNYGMNEDEVKSYGKDGGDGGAKDYGNDGYYGNFYNYQPYSYDMNGCYESPHKEMENGSNMESGGMISSVESMGGGSSANHGASESGGMGMSSNMSHISNVNGMKRKMNEGMGMGTMNNSRGIHMIDHESNANTAAMSSVSPGNSGMVMGSNDMNMRPDTKIRLGNNIRIDSSHRQDSTNYGALRRHDDSLPSMNSVNGMSSTAGYTNAPMNTGNGMGMPKMGGNNGIGMGGGYNPMEYSGNYSNVGYNPGLGVVPGNDSFGYNLNHGAMNGSMVGGNPNHAGMPPSHSGAGMGHSGVNPNLSGANSNGSNFPNYTPNMNNTGYNNAYYNYPYQNCPATPSNGAACTPYSKAPSTPGTGTNNIFMNDMFMNQENAYINPWMNKKKRKNNPLLWQYIKQHQDFYPGIMHPSKYSSLDFIQGMNKTQKMYLGSIKRMPIIEKNNSNSILPLYLNSASILENSMHHTEFMRVSKSFFARIKNLDYENVTVQQLKNIMKEFGLNHTGKKIDLIERVKSTKDLISEKLKEEKVERKGDEKESTMDSLFF</sequence>
<dbReference type="AlphaFoldDB" id="L2GRI4"/>
<proteinExistence type="predicted"/>
<name>L2GRI4_VAVCU</name>
<dbReference type="Gene3D" id="1.10.720.30">
    <property type="entry name" value="SAP domain"/>
    <property type="match status" value="1"/>
</dbReference>
<organism evidence="3 4">
    <name type="scientific">Vavraia culicis (isolate floridensis)</name>
    <name type="common">Microsporidian parasite</name>
    <dbReference type="NCBI Taxonomy" id="948595"/>
    <lineage>
        <taxon>Eukaryota</taxon>
        <taxon>Fungi</taxon>
        <taxon>Fungi incertae sedis</taxon>
        <taxon>Microsporidia</taxon>
        <taxon>Pleistophoridae</taxon>
        <taxon>Vavraia</taxon>
    </lineage>
</organism>
<evidence type="ECO:0000256" key="1">
    <source>
        <dbReference type="SAM" id="MobiDB-lite"/>
    </source>
</evidence>
<protein>
    <recommendedName>
        <fullName evidence="2">SAP domain-containing protein</fullName>
    </recommendedName>
</protein>
<dbReference type="SUPFAM" id="SSF68906">
    <property type="entry name" value="SAP domain"/>
    <property type="match status" value="1"/>
</dbReference>
<dbReference type="GeneID" id="19880399"/>
<reference evidence="4" key="1">
    <citation type="submission" date="2011-03" db="EMBL/GenBank/DDBJ databases">
        <title>The genome sequence of Vavraia culicis strain floridensis.</title>
        <authorList>
            <consortium name="The Broad Institute Genome Sequencing Platform"/>
            <person name="Cuomo C."/>
            <person name="Becnel J."/>
            <person name="Sanscrainte N."/>
            <person name="Young S.K."/>
            <person name="Zeng Q."/>
            <person name="Gargeya S."/>
            <person name="Fitzgerald M."/>
            <person name="Haas B."/>
            <person name="Abouelleil A."/>
            <person name="Alvarado L."/>
            <person name="Arachchi H.M."/>
            <person name="Berlin A."/>
            <person name="Chapman S.B."/>
            <person name="Gearin G."/>
            <person name="Goldberg J."/>
            <person name="Griggs A."/>
            <person name="Gujja S."/>
            <person name="Hansen M."/>
            <person name="Heiman D."/>
            <person name="Howarth C."/>
            <person name="Larimer J."/>
            <person name="Lui A."/>
            <person name="MacDonald P.J.P."/>
            <person name="McCowen C."/>
            <person name="Montmayeur A."/>
            <person name="Murphy C."/>
            <person name="Neiman D."/>
            <person name="Pearson M."/>
            <person name="Priest M."/>
            <person name="Roberts A."/>
            <person name="Saif S."/>
            <person name="Shea T."/>
            <person name="Sisk P."/>
            <person name="Stolte C."/>
            <person name="Sykes S."/>
            <person name="Wortman J."/>
            <person name="Nusbaum C."/>
            <person name="Birren B."/>
        </authorList>
    </citation>
    <scope>NUCLEOTIDE SEQUENCE [LARGE SCALE GENOMIC DNA]</scope>
    <source>
        <strain evidence="4">floridensis</strain>
    </source>
</reference>
<dbReference type="InterPro" id="IPR036361">
    <property type="entry name" value="SAP_dom_sf"/>
</dbReference>
<feature type="domain" description="SAP" evidence="2">
    <location>
        <begin position="540"/>
        <end position="574"/>
    </location>
</feature>
<accession>L2GRI4</accession>
<dbReference type="Proteomes" id="UP000011081">
    <property type="component" value="Unassembled WGS sequence"/>
</dbReference>
<dbReference type="VEuPathDB" id="MicrosporidiaDB:VCUG_02538"/>
<keyword evidence="4" id="KW-1185">Reference proteome</keyword>